<reference evidence="1" key="1">
    <citation type="submission" date="2020-06" db="EMBL/GenBank/DDBJ databases">
        <title>Draft genome of Bugula neritina, a colonial animal packing powerful symbionts and potential medicines.</title>
        <authorList>
            <person name="Rayko M."/>
        </authorList>
    </citation>
    <scope>NUCLEOTIDE SEQUENCE [LARGE SCALE GENOMIC DNA]</scope>
    <source>
        <strain evidence="1">Kwan_BN1</strain>
    </source>
</reference>
<organism evidence="1 2">
    <name type="scientific">Bugula neritina</name>
    <name type="common">Brown bryozoan</name>
    <name type="synonym">Sertularia neritina</name>
    <dbReference type="NCBI Taxonomy" id="10212"/>
    <lineage>
        <taxon>Eukaryota</taxon>
        <taxon>Metazoa</taxon>
        <taxon>Spiralia</taxon>
        <taxon>Lophotrochozoa</taxon>
        <taxon>Bryozoa</taxon>
        <taxon>Gymnolaemata</taxon>
        <taxon>Cheilostomatida</taxon>
        <taxon>Flustrina</taxon>
        <taxon>Buguloidea</taxon>
        <taxon>Bugulidae</taxon>
        <taxon>Bugula</taxon>
    </lineage>
</organism>
<dbReference type="EMBL" id="VXIV02003312">
    <property type="protein sequence ID" value="KAF6018399.1"/>
    <property type="molecule type" value="Genomic_DNA"/>
</dbReference>
<keyword evidence="2" id="KW-1185">Reference proteome</keyword>
<sequence>MSLRKLFNISPFTYQNISWSGRFSAVAPMLRCYSHQPPSPDTILVNERAVQQMQKVCADGGSLRITVEGVAALASSTYFLWKIQGLRLKMMIYALYTRKHKCW</sequence>
<evidence type="ECO:0000313" key="2">
    <source>
        <dbReference type="Proteomes" id="UP000593567"/>
    </source>
</evidence>
<comment type="caution">
    <text evidence="1">The sequence shown here is derived from an EMBL/GenBank/DDBJ whole genome shotgun (WGS) entry which is preliminary data.</text>
</comment>
<dbReference type="OrthoDB" id="1938621at2759"/>
<name>A0A7J7IWV7_BUGNE</name>
<dbReference type="Proteomes" id="UP000593567">
    <property type="component" value="Unassembled WGS sequence"/>
</dbReference>
<accession>A0A7J7IWV7</accession>
<proteinExistence type="predicted"/>
<protein>
    <submittedName>
        <fullName evidence="1">Uncharacterized protein</fullName>
    </submittedName>
</protein>
<gene>
    <name evidence="1" type="ORF">EB796_023290</name>
</gene>
<dbReference type="AlphaFoldDB" id="A0A7J7IWV7"/>
<evidence type="ECO:0000313" key="1">
    <source>
        <dbReference type="EMBL" id="KAF6018399.1"/>
    </source>
</evidence>